<dbReference type="EMBL" id="KV425564">
    <property type="protein sequence ID" value="KZT26972.1"/>
    <property type="molecule type" value="Genomic_DNA"/>
</dbReference>
<evidence type="ECO:0000256" key="1">
    <source>
        <dbReference type="SAM" id="MobiDB-lite"/>
    </source>
</evidence>
<name>A0A165TPC1_9AGAM</name>
<dbReference type="AlphaFoldDB" id="A0A165TPC1"/>
<dbReference type="STRING" id="1314782.A0A165TPC1"/>
<dbReference type="Proteomes" id="UP000076761">
    <property type="component" value="Unassembled WGS sequence"/>
</dbReference>
<accession>A0A165TPC1</accession>
<feature type="compositionally biased region" description="Polar residues" evidence="1">
    <location>
        <begin position="113"/>
        <end position="124"/>
    </location>
</feature>
<feature type="compositionally biased region" description="Basic residues" evidence="1">
    <location>
        <begin position="89"/>
        <end position="98"/>
    </location>
</feature>
<gene>
    <name evidence="2" type="ORF">NEOLEDRAFT_183367</name>
</gene>
<reference evidence="2 3" key="1">
    <citation type="journal article" date="2016" name="Mol. Biol. Evol.">
        <title>Comparative Genomics of Early-Diverging Mushroom-Forming Fungi Provides Insights into the Origins of Lignocellulose Decay Capabilities.</title>
        <authorList>
            <person name="Nagy L.G."/>
            <person name="Riley R."/>
            <person name="Tritt A."/>
            <person name="Adam C."/>
            <person name="Daum C."/>
            <person name="Floudas D."/>
            <person name="Sun H."/>
            <person name="Yadav J.S."/>
            <person name="Pangilinan J."/>
            <person name="Larsson K.H."/>
            <person name="Matsuura K."/>
            <person name="Barry K."/>
            <person name="Labutti K."/>
            <person name="Kuo R."/>
            <person name="Ohm R.A."/>
            <person name="Bhattacharya S.S."/>
            <person name="Shirouzu T."/>
            <person name="Yoshinaga Y."/>
            <person name="Martin F.M."/>
            <person name="Grigoriev I.V."/>
            <person name="Hibbett D.S."/>
        </authorList>
    </citation>
    <scope>NUCLEOTIDE SEQUENCE [LARGE SCALE GENOMIC DNA]</scope>
    <source>
        <strain evidence="2 3">HHB14362 ss-1</strain>
    </source>
</reference>
<sequence>MPANTGEDAQPNEIRLSRKGAGVPPIRSSNVSAGSRGRGRGRGWRGPFNIQRPSKQPAVSSYRASPMQEQAEEDSRTPRSPVEHAIPAFHHKRPRKRRRIEDKNDASHAPGKQISTSSSSNQFHATRKEKPNKEYVDFSVHLPHSCRKGAPNCNKFRQDWINKNKKMLQKQHGLRFIQYMICDESIFFTFLKNSSGCPVAEGGNVANVSTDPISLATGLHRTSSEETHTQGDGDVAGSTIVNVTGHGLREEVCHSEHASVLLDPNLSLQEEIIDLTGDSDDIAGRGQDVGLYGDTTSAIEDSVGDISRERGVQCLGSKRESPATLLSTSKWESKKLRIQLLSPTDDPTSSSDFSSPNAPPQGVVHAQMPYVLSNVTARGVPAAPALGERVHHSSRGLERETGRKRLLLPKHRHDKPRRLMFSRSLNSGPVMFYAVTMHGFLYSVPAFQCV</sequence>
<proteinExistence type="predicted"/>
<organism evidence="2 3">
    <name type="scientific">Neolentinus lepideus HHB14362 ss-1</name>
    <dbReference type="NCBI Taxonomy" id="1314782"/>
    <lineage>
        <taxon>Eukaryota</taxon>
        <taxon>Fungi</taxon>
        <taxon>Dikarya</taxon>
        <taxon>Basidiomycota</taxon>
        <taxon>Agaricomycotina</taxon>
        <taxon>Agaricomycetes</taxon>
        <taxon>Gloeophyllales</taxon>
        <taxon>Gloeophyllaceae</taxon>
        <taxon>Neolentinus</taxon>
    </lineage>
</organism>
<evidence type="ECO:0000313" key="2">
    <source>
        <dbReference type="EMBL" id="KZT26972.1"/>
    </source>
</evidence>
<protein>
    <submittedName>
        <fullName evidence="2">Uncharacterized protein</fullName>
    </submittedName>
</protein>
<keyword evidence="3" id="KW-1185">Reference proteome</keyword>
<evidence type="ECO:0000313" key="3">
    <source>
        <dbReference type="Proteomes" id="UP000076761"/>
    </source>
</evidence>
<feature type="compositionally biased region" description="Polar residues" evidence="1">
    <location>
        <begin position="51"/>
        <end position="63"/>
    </location>
</feature>
<feature type="region of interest" description="Disordered" evidence="1">
    <location>
        <begin position="1"/>
        <end position="132"/>
    </location>
</feature>
<dbReference type="InParanoid" id="A0A165TPC1"/>